<dbReference type="InterPro" id="IPR049457">
    <property type="entry name" value="Emfourin"/>
</dbReference>
<dbReference type="EMBL" id="CP082781">
    <property type="protein sequence ID" value="UGS28558.1"/>
    <property type="molecule type" value="Genomic_DNA"/>
</dbReference>
<keyword evidence="2" id="KW-1185">Reference proteome</keyword>
<dbReference type="Proteomes" id="UP001199642">
    <property type="component" value="Chromosome"/>
</dbReference>
<organism evidence="1 2">
    <name type="scientific">Microbacterium resistens</name>
    <dbReference type="NCBI Taxonomy" id="156977"/>
    <lineage>
        <taxon>Bacteria</taxon>
        <taxon>Bacillati</taxon>
        <taxon>Actinomycetota</taxon>
        <taxon>Actinomycetes</taxon>
        <taxon>Micrococcales</taxon>
        <taxon>Microbacteriaceae</taxon>
        <taxon>Microbacterium</taxon>
    </lineage>
</organism>
<accession>A0ABY3RWV9</accession>
<evidence type="ECO:0000313" key="2">
    <source>
        <dbReference type="Proteomes" id="UP001199642"/>
    </source>
</evidence>
<evidence type="ECO:0000313" key="1">
    <source>
        <dbReference type="EMBL" id="UGS28558.1"/>
    </source>
</evidence>
<protein>
    <submittedName>
        <fullName evidence="1">Uncharacterized protein</fullName>
    </submittedName>
</protein>
<proteinExistence type="predicted"/>
<sequence>MVIVIRTGGIAGIPRRWRAMPAPDEEERWISLVERCPWDAPDRDEPGADRFRWRIEARTPAGRRERELPETQLDGPWRTLVDAVRQADPA</sequence>
<dbReference type="Pfam" id="PF20242">
    <property type="entry name" value="Emfourin"/>
    <property type="match status" value="1"/>
</dbReference>
<gene>
    <name evidence="1" type="ORF">K8F61_12130</name>
</gene>
<name>A0ABY3RWV9_9MICO</name>
<reference evidence="1 2" key="1">
    <citation type="submission" date="2023-01" db="EMBL/GenBank/DDBJ databases">
        <title>Characterization of estradiol degrading bacteria Microbacterium sp. MZT7 and reveal degrading genes through genome analysis.</title>
        <authorList>
            <person name="Hao P."/>
            <person name="Gao Y."/>
        </authorList>
    </citation>
    <scope>NUCLEOTIDE SEQUENCE [LARGE SCALE GENOMIC DNA]</scope>
    <source>
        <strain evidence="1 2">MZT7</strain>
    </source>
</reference>